<feature type="transmembrane region" description="Helical" evidence="1">
    <location>
        <begin position="12"/>
        <end position="29"/>
    </location>
</feature>
<reference evidence="2 3" key="1">
    <citation type="journal article" date="2019" name="J. Hered.">
        <title>An Improved Genome Assembly for Drosophila navojoa, the Basal Species in the mojavensis Cluster.</title>
        <authorList>
            <person name="Vanderlinde T."/>
            <person name="Dupim E.G."/>
            <person name="Nazario-Yepiz N.O."/>
            <person name="Carvalho A.B."/>
        </authorList>
    </citation>
    <scope>NUCLEOTIDE SEQUENCE [LARGE SCALE GENOMIC DNA]</scope>
    <source>
        <strain evidence="2">Navoj_Jal97</strain>
        <tissue evidence="2">Whole organism</tissue>
    </source>
</reference>
<feature type="transmembrane region" description="Helical" evidence="1">
    <location>
        <begin position="41"/>
        <end position="59"/>
    </location>
</feature>
<feature type="transmembrane region" description="Helical" evidence="1">
    <location>
        <begin position="65"/>
        <end position="82"/>
    </location>
</feature>
<dbReference type="OMA" id="MAGIVCV"/>
<keyword evidence="1" id="KW-1133">Transmembrane helix</keyword>
<evidence type="ECO:0000313" key="2">
    <source>
        <dbReference type="EMBL" id="TDG51605.1"/>
    </source>
</evidence>
<keyword evidence="1" id="KW-0812">Transmembrane</keyword>
<accession>A0A484BUQ0</accession>
<sequence>MVFKCPKRATHLFIALLSIFISMAGIVCVDRLPQELKQDQLIVNHICLLQIIASVLLIVGSLKHWFFVPWLLIAALFAYTLIYKSIGYWLSAWIGIRASLTIVCLLYIIAGFWLYYIYAVYQDFRNSAAQTSMDDSILLKRMVSNIDSIDGDFENSFNIQNC</sequence>
<evidence type="ECO:0000313" key="3">
    <source>
        <dbReference type="Proteomes" id="UP000295192"/>
    </source>
</evidence>
<dbReference type="EMBL" id="LSRL02000008">
    <property type="protein sequence ID" value="TDG51605.1"/>
    <property type="molecule type" value="Genomic_DNA"/>
</dbReference>
<organism evidence="2 3">
    <name type="scientific">Drosophila navojoa</name>
    <name type="common">Fruit fly</name>
    <dbReference type="NCBI Taxonomy" id="7232"/>
    <lineage>
        <taxon>Eukaryota</taxon>
        <taxon>Metazoa</taxon>
        <taxon>Ecdysozoa</taxon>
        <taxon>Arthropoda</taxon>
        <taxon>Hexapoda</taxon>
        <taxon>Insecta</taxon>
        <taxon>Pterygota</taxon>
        <taxon>Neoptera</taxon>
        <taxon>Endopterygota</taxon>
        <taxon>Diptera</taxon>
        <taxon>Brachycera</taxon>
        <taxon>Muscomorpha</taxon>
        <taxon>Ephydroidea</taxon>
        <taxon>Drosophilidae</taxon>
        <taxon>Drosophila</taxon>
    </lineage>
</organism>
<protein>
    <submittedName>
        <fullName evidence="2">Uncharacterized protein</fullName>
    </submittedName>
</protein>
<dbReference type="Proteomes" id="UP000295192">
    <property type="component" value="Unassembled WGS sequence"/>
</dbReference>
<proteinExistence type="predicted"/>
<name>A0A484BUQ0_DRONA</name>
<keyword evidence="3" id="KW-1185">Reference proteome</keyword>
<evidence type="ECO:0000256" key="1">
    <source>
        <dbReference type="SAM" id="Phobius"/>
    </source>
</evidence>
<feature type="transmembrane region" description="Helical" evidence="1">
    <location>
        <begin position="94"/>
        <end position="118"/>
    </location>
</feature>
<gene>
    <name evidence="2" type="ORF">AWZ03_002065</name>
</gene>
<dbReference type="AlphaFoldDB" id="A0A484BUQ0"/>
<comment type="caution">
    <text evidence="2">The sequence shown here is derived from an EMBL/GenBank/DDBJ whole genome shotgun (WGS) entry which is preliminary data.</text>
</comment>
<keyword evidence="1" id="KW-0472">Membrane</keyword>